<evidence type="ECO:0000313" key="6">
    <source>
        <dbReference type="EMBL" id="NBC36531.1"/>
    </source>
</evidence>
<keyword evidence="3 6" id="KW-0413">Isomerase</keyword>
<dbReference type="Pfam" id="PF00160">
    <property type="entry name" value="Pro_isomerase"/>
    <property type="match status" value="1"/>
</dbReference>
<evidence type="ECO:0000256" key="4">
    <source>
        <dbReference type="SAM" id="SignalP"/>
    </source>
</evidence>
<dbReference type="InterPro" id="IPR029000">
    <property type="entry name" value="Cyclophilin-like_dom_sf"/>
</dbReference>
<feature type="chain" id="PRO_5046560598" description="peptidylprolyl isomerase" evidence="4">
    <location>
        <begin position="21"/>
        <end position="234"/>
    </location>
</feature>
<keyword evidence="4" id="KW-0732">Signal</keyword>
<keyword evidence="7" id="KW-1185">Reference proteome</keyword>
<dbReference type="EC" id="5.2.1.8" evidence="1"/>
<evidence type="ECO:0000256" key="2">
    <source>
        <dbReference type="ARBA" id="ARBA00023110"/>
    </source>
</evidence>
<dbReference type="Proteomes" id="UP000753724">
    <property type="component" value="Unassembled WGS sequence"/>
</dbReference>
<evidence type="ECO:0000313" key="7">
    <source>
        <dbReference type="Proteomes" id="UP000753724"/>
    </source>
</evidence>
<gene>
    <name evidence="6" type="ORF">GTZ99_08175</name>
</gene>
<dbReference type="PANTHER" id="PTHR43246">
    <property type="entry name" value="PEPTIDYL-PROLYL CIS-TRANS ISOMERASE CYP38, CHLOROPLASTIC"/>
    <property type="match status" value="1"/>
</dbReference>
<comment type="caution">
    <text evidence="6">The sequence shown here is derived from an EMBL/GenBank/DDBJ whole genome shotgun (WGS) entry which is preliminary data.</text>
</comment>
<evidence type="ECO:0000256" key="1">
    <source>
        <dbReference type="ARBA" id="ARBA00013194"/>
    </source>
</evidence>
<accession>A0ABW9XDA8</accession>
<keyword evidence="2" id="KW-0697">Rotamase</keyword>
<proteinExistence type="predicted"/>
<evidence type="ECO:0000256" key="3">
    <source>
        <dbReference type="ARBA" id="ARBA00023235"/>
    </source>
</evidence>
<protein>
    <recommendedName>
        <fullName evidence="1">peptidylprolyl isomerase</fullName>
        <ecNumber evidence="1">5.2.1.8</ecNumber>
    </recommendedName>
</protein>
<organism evidence="6 7">
    <name type="scientific">Novosphingobium ovatum</name>
    <dbReference type="NCBI Taxonomy" id="1908523"/>
    <lineage>
        <taxon>Bacteria</taxon>
        <taxon>Pseudomonadati</taxon>
        <taxon>Pseudomonadota</taxon>
        <taxon>Alphaproteobacteria</taxon>
        <taxon>Sphingomonadales</taxon>
        <taxon>Sphingomonadaceae</taxon>
        <taxon>Novosphingobium</taxon>
    </lineage>
</organism>
<dbReference type="InterPro" id="IPR002130">
    <property type="entry name" value="Cyclophilin-type_PPIase_dom"/>
</dbReference>
<reference evidence="7" key="1">
    <citation type="submission" date="2020-01" db="EMBL/GenBank/DDBJ databases">
        <title>Sphingomonas sp. strain CSW-10.</title>
        <authorList>
            <person name="Chen W.-M."/>
        </authorList>
    </citation>
    <scope>NUCLEOTIDE SEQUENCE [LARGE SCALE GENOMIC DNA]</scope>
    <source>
        <strain evidence="7">FSY-8</strain>
    </source>
</reference>
<dbReference type="GO" id="GO:0016853">
    <property type="term" value="F:isomerase activity"/>
    <property type="evidence" value="ECO:0007669"/>
    <property type="project" value="UniProtKB-KW"/>
</dbReference>
<dbReference type="Gene3D" id="2.40.100.10">
    <property type="entry name" value="Cyclophilin-like"/>
    <property type="match status" value="1"/>
</dbReference>
<dbReference type="PROSITE" id="PS50072">
    <property type="entry name" value="CSA_PPIASE_2"/>
    <property type="match status" value="1"/>
</dbReference>
<feature type="domain" description="PPIase cyclophilin-type" evidence="5">
    <location>
        <begin position="46"/>
        <end position="216"/>
    </location>
</feature>
<evidence type="ECO:0000259" key="5">
    <source>
        <dbReference type="PROSITE" id="PS50072"/>
    </source>
</evidence>
<feature type="signal peptide" evidence="4">
    <location>
        <begin position="1"/>
        <end position="20"/>
    </location>
</feature>
<sequence length="234" mass="24437">MRFAVSAALMGAMMSMPAMAAPARKAAPVAAKPAPVPDVARVAITTPMGVITLELDGKHAPISVGNFLRYVDARRFDGMVFFRSMHLPWGDPPNGLIQGGIRDAAKLFPPIAHEPTSQTGILHKAGTISLARHQPGSATADFFILLSELSSLDADPKATDPDAQAGFAAFGHVAEGMDVVRKIWEQDRSPTAGEGAMKGQMLATPVKMLTVRRVPMPAAVSAPAATPVAPAAGQ</sequence>
<dbReference type="SUPFAM" id="SSF50891">
    <property type="entry name" value="Cyclophilin-like"/>
    <property type="match status" value="1"/>
</dbReference>
<name>A0ABW9XDA8_9SPHN</name>
<dbReference type="InterPro" id="IPR044665">
    <property type="entry name" value="E_coli_cyclophilin_A-like"/>
</dbReference>
<dbReference type="EMBL" id="JAAAPO010000003">
    <property type="protein sequence ID" value="NBC36531.1"/>
    <property type="molecule type" value="Genomic_DNA"/>
</dbReference>